<dbReference type="SUPFAM" id="SSF48600">
    <property type="entry name" value="Chorismate mutase II"/>
    <property type="match status" value="1"/>
</dbReference>
<dbReference type="EC" id="5.4.99.5" evidence="1"/>
<feature type="binding site" evidence="3">
    <location>
        <position position="44"/>
    </location>
    <ligand>
        <name>substrate</name>
    </ligand>
</feature>
<feature type="binding site" evidence="3">
    <location>
        <position position="16"/>
    </location>
    <ligand>
        <name>substrate</name>
    </ligand>
</feature>
<evidence type="ECO:0000313" key="6">
    <source>
        <dbReference type="Proteomes" id="UP000059074"/>
    </source>
</evidence>
<reference evidence="5 6" key="1">
    <citation type="submission" date="2015-10" db="EMBL/GenBank/DDBJ databases">
        <title>Transcriptomic analysis of a linuron degrading triple-species bacterial consortium.</title>
        <authorList>
            <person name="Albers P."/>
        </authorList>
    </citation>
    <scope>NUCLEOTIDE SEQUENCE [LARGE SCALE GENOMIC DNA]</scope>
    <source>
        <strain evidence="5 6">WDL6</strain>
    </source>
</reference>
<feature type="domain" description="Chorismate mutase" evidence="4">
    <location>
        <begin position="6"/>
        <end position="96"/>
    </location>
</feature>
<dbReference type="InterPro" id="IPR036263">
    <property type="entry name" value="Chorismate_II_sf"/>
</dbReference>
<dbReference type="RefSeq" id="WP_068460251.1">
    <property type="nucleotide sequence ID" value="NZ_JAEFBX010000002.1"/>
</dbReference>
<evidence type="ECO:0000256" key="3">
    <source>
        <dbReference type="PIRSR" id="PIRSR029775-1"/>
    </source>
</evidence>
<feature type="binding site" evidence="3">
    <location>
        <position position="92"/>
    </location>
    <ligand>
        <name>substrate</name>
    </ligand>
</feature>
<dbReference type="InterPro" id="IPR051331">
    <property type="entry name" value="Chorismate_mutase-related"/>
</dbReference>
<proteinExistence type="predicted"/>
<dbReference type="PANTHER" id="PTHR38041:SF1">
    <property type="entry name" value="CHORISMATE MUTASE"/>
    <property type="match status" value="1"/>
</dbReference>
<protein>
    <recommendedName>
        <fullName evidence="1">chorismate mutase</fullName>
        <ecNumber evidence="1">5.4.99.5</ecNumber>
    </recommendedName>
</protein>
<evidence type="ECO:0000256" key="1">
    <source>
        <dbReference type="ARBA" id="ARBA00012404"/>
    </source>
</evidence>
<gene>
    <name evidence="5" type="ORF">APY04_1001</name>
</gene>
<keyword evidence="2" id="KW-0413">Isomerase</keyword>
<dbReference type="Pfam" id="PF01817">
    <property type="entry name" value="CM_2"/>
    <property type="match status" value="1"/>
</dbReference>
<dbReference type="OrthoDB" id="514491at2"/>
<dbReference type="PROSITE" id="PS51168">
    <property type="entry name" value="CHORISMATE_MUT_2"/>
    <property type="match status" value="1"/>
</dbReference>
<dbReference type="GO" id="GO:0004106">
    <property type="term" value="F:chorismate mutase activity"/>
    <property type="evidence" value="ECO:0007669"/>
    <property type="project" value="UniProtKB-EC"/>
</dbReference>
<evidence type="ECO:0000259" key="4">
    <source>
        <dbReference type="PROSITE" id="PS51168"/>
    </source>
</evidence>
<evidence type="ECO:0000313" key="5">
    <source>
        <dbReference type="EMBL" id="KWT70557.1"/>
    </source>
</evidence>
<accession>A0A120CX84</accession>
<sequence>MGGRQPQECTSMAEVRDEIDRLDRELVDLISQRFGFVDRAWQLKANPAEAYVPWRIQQVIDKVRAHANDKGLPPELTEALWRQMIGWFVQYEEEKLRRQMEGNGGGSADAGNA</sequence>
<keyword evidence="5" id="KW-0456">Lyase</keyword>
<feature type="binding site" evidence="3">
    <location>
        <position position="33"/>
    </location>
    <ligand>
        <name>substrate</name>
    </ligand>
</feature>
<dbReference type="InterPro" id="IPR008241">
    <property type="entry name" value="Isochorismate_pyruvate-lyase"/>
</dbReference>
<dbReference type="GO" id="GO:0016835">
    <property type="term" value="F:carbon-oxygen lyase activity"/>
    <property type="evidence" value="ECO:0007669"/>
    <property type="project" value="InterPro"/>
</dbReference>
<dbReference type="GO" id="GO:0009697">
    <property type="term" value="P:salicylic acid biosynthetic process"/>
    <property type="evidence" value="ECO:0007669"/>
    <property type="project" value="InterPro"/>
</dbReference>
<keyword evidence="5" id="KW-0670">Pyruvate</keyword>
<name>A0A120CX84_HYPSL</name>
<dbReference type="InterPro" id="IPR036979">
    <property type="entry name" value="CM_dom_sf"/>
</dbReference>
<dbReference type="Proteomes" id="UP000059074">
    <property type="component" value="Unassembled WGS sequence"/>
</dbReference>
<comment type="caution">
    <text evidence="5">The sequence shown here is derived from an EMBL/GenBank/DDBJ whole genome shotgun (WGS) entry which is preliminary data.</text>
</comment>
<dbReference type="SMART" id="SM00830">
    <property type="entry name" value="CM_2"/>
    <property type="match status" value="1"/>
</dbReference>
<dbReference type="AlphaFoldDB" id="A0A120CX84"/>
<organism evidence="5 6">
    <name type="scientific">Hyphomicrobium sulfonivorans</name>
    <dbReference type="NCBI Taxonomy" id="121290"/>
    <lineage>
        <taxon>Bacteria</taxon>
        <taxon>Pseudomonadati</taxon>
        <taxon>Pseudomonadota</taxon>
        <taxon>Alphaproteobacteria</taxon>
        <taxon>Hyphomicrobiales</taxon>
        <taxon>Hyphomicrobiaceae</taxon>
        <taxon>Hyphomicrobium</taxon>
    </lineage>
</organism>
<dbReference type="Gene3D" id="1.20.59.10">
    <property type="entry name" value="Chorismate mutase"/>
    <property type="match status" value="1"/>
</dbReference>
<dbReference type="PIRSF" id="PIRSF029775">
    <property type="entry name" value="Isochor_pyr_lyas"/>
    <property type="match status" value="1"/>
</dbReference>
<evidence type="ECO:0000256" key="2">
    <source>
        <dbReference type="ARBA" id="ARBA00023235"/>
    </source>
</evidence>
<dbReference type="GO" id="GO:0046417">
    <property type="term" value="P:chorismate metabolic process"/>
    <property type="evidence" value="ECO:0007669"/>
    <property type="project" value="InterPro"/>
</dbReference>
<dbReference type="EMBL" id="LMTR01000031">
    <property type="protein sequence ID" value="KWT70557.1"/>
    <property type="molecule type" value="Genomic_DNA"/>
</dbReference>
<dbReference type="PATRIC" id="fig|121290.4.peg.3106"/>
<dbReference type="STRING" id="121290.APY04_1001"/>
<keyword evidence="6" id="KW-1185">Reference proteome</keyword>
<dbReference type="InterPro" id="IPR002701">
    <property type="entry name" value="CM_II_prokaryot"/>
</dbReference>
<dbReference type="PANTHER" id="PTHR38041">
    <property type="entry name" value="CHORISMATE MUTASE"/>
    <property type="match status" value="1"/>
</dbReference>